<dbReference type="EMBL" id="JBHMEW010000007">
    <property type="protein sequence ID" value="MFB9210383.1"/>
    <property type="molecule type" value="Genomic_DNA"/>
</dbReference>
<dbReference type="RefSeq" id="WP_290246249.1">
    <property type="nucleotide sequence ID" value="NZ_JAUFQT010000001.1"/>
</dbReference>
<comment type="similarity">
    <text evidence="1">Belongs to the methyltransferase superfamily.</text>
</comment>
<gene>
    <name evidence="5" type="ORF">ACFFUR_01070</name>
</gene>
<dbReference type="InterPro" id="IPR051052">
    <property type="entry name" value="Diverse_substrate_MTase"/>
</dbReference>
<keyword evidence="6" id="KW-1185">Reference proteome</keyword>
<dbReference type="GO" id="GO:0008168">
    <property type="term" value="F:methyltransferase activity"/>
    <property type="evidence" value="ECO:0007669"/>
    <property type="project" value="UniProtKB-KW"/>
</dbReference>
<dbReference type="InterPro" id="IPR013216">
    <property type="entry name" value="Methyltransf_11"/>
</dbReference>
<evidence type="ECO:0000313" key="5">
    <source>
        <dbReference type="EMBL" id="MFB9210383.1"/>
    </source>
</evidence>
<dbReference type="Gene3D" id="3.40.50.150">
    <property type="entry name" value="Vaccinia Virus protein VP39"/>
    <property type="match status" value="1"/>
</dbReference>
<keyword evidence="3" id="KW-0808">Transferase</keyword>
<feature type="domain" description="Methyltransferase type 11" evidence="4">
    <location>
        <begin position="39"/>
        <end position="127"/>
    </location>
</feature>
<comment type="caution">
    <text evidence="5">The sequence shown here is derived from an EMBL/GenBank/DDBJ whole genome shotgun (WGS) entry which is preliminary data.</text>
</comment>
<proteinExistence type="inferred from homology"/>
<dbReference type="Proteomes" id="UP001589654">
    <property type="component" value="Unassembled WGS sequence"/>
</dbReference>
<evidence type="ECO:0000259" key="4">
    <source>
        <dbReference type="Pfam" id="PF08241"/>
    </source>
</evidence>
<dbReference type="GO" id="GO:0032259">
    <property type="term" value="P:methylation"/>
    <property type="evidence" value="ECO:0007669"/>
    <property type="project" value="UniProtKB-KW"/>
</dbReference>
<accession>A0ABV5J0N7</accession>
<dbReference type="PANTHER" id="PTHR44942:SF4">
    <property type="entry name" value="METHYLTRANSFERASE TYPE 11 DOMAIN-CONTAINING PROTEIN"/>
    <property type="match status" value="1"/>
</dbReference>
<evidence type="ECO:0000313" key="6">
    <source>
        <dbReference type="Proteomes" id="UP001589654"/>
    </source>
</evidence>
<dbReference type="CDD" id="cd02440">
    <property type="entry name" value="AdoMet_MTases"/>
    <property type="match status" value="1"/>
</dbReference>
<sequence length="248" mass="28854">MKDNFSGHSAQYSKYRPHYPEAFYLYLKQLIPERNHAWDCGTGNGQVAVALSSYFEKVEATDISGNQLSQASKRDNICYSQCPAEKVPFPDQSFDLITVGQAIHWFDMEAFYREAHRTLKPGGIIAIMGYDLIQVEGIQDLIQDFYVNVVGPYWDPERKYLDEKYATIPFPFKEQPAPCFEINLQWTLEQLYGYLNTWSAVKHYITANQKNPVDTLRNEVKKEVKKDQILRVKFPMLLRLGRNEKLLH</sequence>
<evidence type="ECO:0000256" key="3">
    <source>
        <dbReference type="ARBA" id="ARBA00022679"/>
    </source>
</evidence>
<evidence type="ECO:0000256" key="2">
    <source>
        <dbReference type="ARBA" id="ARBA00022603"/>
    </source>
</evidence>
<keyword evidence="2 5" id="KW-0489">Methyltransferase</keyword>
<reference evidence="5 6" key="1">
    <citation type="submission" date="2024-09" db="EMBL/GenBank/DDBJ databases">
        <authorList>
            <person name="Sun Q."/>
            <person name="Mori K."/>
        </authorList>
    </citation>
    <scope>NUCLEOTIDE SEQUENCE [LARGE SCALE GENOMIC DNA]</scope>
    <source>
        <strain evidence="5 6">CECT 7682</strain>
    </source>
</reference>
<protein>
    <submittedName>
        <fullName evidence="5">Methyltransferase domain-containing protein</fullName>
    </submittedName>
</protein>
<evidence type="ECO:0000256" key="1">
    <source>
        <dbReference type="ARBA" id="ARBA00008361"/>
    </source>
</evidence>
<dbReference type="PANTHER" id="PTHR44942">
    <property type="entry name" value="METHYLTRANSF_11 DOMAIN-CONTAINING PROTEIN"/>
    <property type="match status" value="1"/>
</dbReference>
<dbReference type="InterPro" id="IPR029063">
    <property type="entry name" value="SAM-dependent_MTases_sf"/>
</dbReference>
<organism evidence="5 6">
    <name type="scientific">Echinicola jeungdonensis</name>
    <dbReference type="NCBI Taxonomy" id="709343"/>
    <lineage>
        <taxon>Bacteria</taxon>
        <taxon>Pseudomonadati</taxon>
        <taxon>Bacteroidota</taxon>
        <taxon>Cytophagia</taxon>
        <taxon>Cytophagales</taxon>
        <taxon>Cyclobacteriaceae</taxon>
        <taxon>Echinicola</taxon>
    </lineage>
</organism>
<name>A0ABV5J0N7_9BACT</name>
<dbReference type="Pfam" id="PF08241">
    <property type="entry name" value="Methyltransf_11"/>
    <property type="match status" value="1"/>
</dbReference>
<dbReference type="SUPFAM" id="SSF53335">
    <property type="entry name" value="S-adenosyl-L-methionine-dependent methyltransferases"/>
    <property type="match status" value="1"/>
</dbReference>